<accession>A0A5K3EV40</accession>
<dbReference type="WBParaSite" id="MCU_003335-RA">
    <property type="protein sequence ID" value="MCU_003335-RA"/>
    <property type="gene ID" value="MCU_003335"/>
</dbReference>
<name>A0A5K3EV40_MESCO</name>
<reference evidence="1" key="1">
    <citation type="submission" date="2019-11" db="UniProtKB">
        <authorList>
            <consortium name="WormBaseParasite"/>
        </authorList>
    </citation>
    <scope>IDENTIFICATION</scope>
</reference>
<dbReference type="AlphaFoldDB" id="A0A5K3EV40"/>
<organism evidence="1">
    <name type="scientific">Mesocestoides corti</name>
    <name type="common">Flatworm</name>
    <dbReference type="NCBI Taxonomy" id="53468"/>
    <lineage>
        <taxon>Eukaryota</taxon>
        <taxon>Metazoa</taxon>
        <taxon>Spiralia</taxon>
        <taxon>Lophotrochozoa</taxon>
        <taxon>Platyhelminthes</taxon>
        <taxon>Cestoda</taxon>
        <taxon>Eucestoda</taxon>
        <taxon>Cyclophyllidea</taxon>
        <taxon>Mesocestoididae</taxon>
        <taxon>Mesocestoides</taxon>
    </lineage>
</organism>
<proteinExistence type="predicted"/>
<evidence type="ECO:0000313" key="1">
    <source>
        <dbReference type="WBParaSite" id="MCU_003335-RA"/>
    </source>
</evidence>
<protein>
    <submittedName>
        <fullName evidence="1">Secreted protein</fullName>
    </submittedName>
</protein>
<sequence length="243" mass="26696">MRSAVCACAPSCVCSQAVFVCARAPPPSALISAPARPRWTRVVAGVLAVWWRRRWSDRYALTGWWWGGVLLLHQQQEMTMVGRNGTHRCSANWHLRPTQPPRPPPLPSQPILSVPSASSRSNAISAVQSRTRTWPSVRSNSTLCLRVGGWEGGSAVGLAHATFNARFCCSCHGSARSCVRLSFSKPTTPPTTVFTSPTFHALSRRVEKCIAFIRRILAKLTNAPHIPRSGIPVYFNSNTIRAN</sequence>